<dbReference type="PANTHER" id="PTHR39177:SF1">
    <property type="entry name" value="ABC TRANSPORTER PERMEASE YTRC-RELATED"/>
    <property type="match status" value="1"/>
</dbReference>
<feature type="transmembrane region" description="Helical" evidence="1">
    <location>
        <begin position="149"/>
        <end position="167"/>
    </location>
</feature>
<feature type="transmembrane region" description="Helical" evidence="1">
    <location>
        <begin position="106"/>
        <end position="129"/>
    </location>
</feature>
<feature type="transmembrane region" description="Helical" evidence="1">
    <location>
        <begin position="268"/>
        <end position="287"/>
    </location>
</feature>
<dbReference type="PANTHER" id="PTHR39177">
    <property type="entry name" value="ABC TRANSPORTER PERMEASE YTRC-RELATED"/>
    <property type="match status" value="1"/>
</dbReference>
<protein>
    <submittedName>
        <fullName evidence="2">Acetoin ABC transporter permease</fullName>
    </submittedName>
</protein>
<dbReference type="Proteomes" id="UP000194143">
    <property type="component" value="Chromosome"/>
</dbReference>
<accession>A0A1W6WS46</accession>
<organism evidence="2 3">
    <name type="scientific">Bacillus thuringiensis</name>
    <dbReference type="NCBI Taxonomy" id="1428"/>
    <lineage>
        <taxon>Bacteria</taxon>
        <taxon>Bacillati</taxon>
        <taxon>Bacillota</taxon>
        <taxon>Bacilli</taxon>
        <taxon>Bacillales</taxon>
        <taxon>Bacillaceae</taxon>
        <taxon>Bacillus</taxon>
        <taxon>Bacillus cereus group</taxon>
    </lineage>
</organism>
<dbReference type="AlphaFoldDB" id="A0A1W6WS46"/>
<name>A0A1W6WS46_BACTU</name>
<dbReference type="Pfam" id="PF12730">
    <property type="entry name" value="ABC2_membrane_4"/>
    <property type="match status" value="1"/>
</dbReference>
<keyword evidence="3" id="KW-1185">Reference proteome</keyword>
<gene>
    <name evidence="2" type="ORF">CAB88_20885</name>
</gene>
<keyword evidence="1" id="KW-0472">Membrane</keyword>
<dbReference type="InterPro" id="IPR053046">
    <property type="entry name" value="ABC-5_transporter"/>
</dbReference>
<keyword evidence="1" id="KW-0812">Transmembrane</keyword>
<evidence type="ECO:0000313" key="2">
    <source>
        <dbReference type="EMBL" id="ARP59386.1"/>
    </source>
</evidence>
<sequence>MGMFHKALWMWNWKRGKYAVLLFLFSSLYFLSFEYYQAAETQQSLFLHPEKIGEEKFYYHYSFHSSNSFWLGIITIILSCILIGWERSNQNGDSLMTFPFKRRDMFLSKWVFGGFFIVLSFLINWGLMYFIYKSTIHFEYQSFEPFHRYFLYAIFTYIAIYTVSLCIGTFTGSIISQSIFSITFCIMGMGIFSLLLLFFTAHAEAIHENKSYTSFENVYKFNKKTNISSAILDFSISYNYHPTAQSDEDHGKVIQRGPTFHSYYSAKIILVPIFYTIFSLLIGMFLYARSPNEHNKKIFLFPKYNSLWMWCTTFYFALIGGQMLKRFDLLFSYYVGFFLFGIVTYFILSRLTNYKVF</sequence>
<dbReference type="EMBL" id="CP021061">
    <property type="protein sequence ID" value="ARP59386.1"/>
    <property type="molecule type" value="Genomic_DNA"/>
</dbReference>
<feature type="transmembrane region" description="Helical" evidence="1">
    <location>
        <begin position="330"/>
        <end position="348"/>
    </location>
</feature>
<evidence type="ECO:0000313" key="3">
    <source>
        <dbReference type="Proteomes" id="UP000194143"/>
    </source>
</evidence>
<feature type="transmembrane region" description="Helical" evidence="1">
    <location>
        <begin position="179"/>
        <end position="201"/>
    </location>
</feature>
<keyword evidence="1" id="KW-1133">Transmembrane helix</keyword>
<evidence type="ECO:0000256" key="1">
    <source>
        <dbReference type="SAM" id="Phobius"/>
    </source>
</evidence>
<feature type="transmembrane region" description="Helical" evidence="1">
    <location>
        <begin position="63"/>
        <end position="85"/>
    </location>
</feature>
<proteinExistence type="predicted"/>
<feature type="transmembrane region" description="Helical" evidence="1">
    <location>
        <begin position="307"/>
        <end position="324"/>
    </location>
</feature>
<reference evidence="2 3" key="1">
    <citation type="submission" date="2017-04" db="EMBL/GenBank/DDBJ databases">
        <title>Complete Genome Sequence of Bacillus thuringiensis type Strain ATCC 10792.</title>
        <authorList>
            <person name="Oh D.-H."/>
            <person name="Park B.-J."/>
            <person name="Shuai W."/>
            <person name="Chelliah R."/>
        </authorList>
    </citation>
    <scope>NUCLEOTIDE SEQUENCE [LARGE SCALE GENOMIC DNA]</scope>
    <source>
        <strain evidence="2 3">ATCC 10792</strain>
    </source>
</reference>